<gene>
    <name evidence="1" type="ORF">V6N12_037430</name>
</gene>
<dbReference type="EMBL" id="JBBPBM010000304">
    <property type="protein sequence ID" value="KAK8497557.1"/>
    <property type="molecule type" value="Genomic_DNA"/>
</dbReference>
<name>A0ABR2ATX4_9ROSI</name>
<reference evidence="1 2" key="1">
    <citation type="journal article" date="2024" name="G3 (Bethesda)">
        <title>Genome assembly of Hibiscus sabdariffa L. provides insights into metabolisms of medicinal natural products.</title>
        <authorList>
            <person name="Kim T."/>
        </authorList>
    </citation>
    <scope>NUCLEOTIDE SEQUENCE [LARGE SCALE GENOMIC DNA]</scope>
    <source>
        <strain evidence="1">TK-2024</strain>
        <tissue evidence="1">Old leaves</tissue>
    </source>
</reference>
<sequence>MKLKHTFYRLFVNTLSCLLAPRSDVDQHRHYSHSLATNQTTIQTMGHDISSVRTTTVLPSVSQPVLARLQTNYSTNIPMKGYDVLVDGAEQKPLSDL</sequence>
<evidence type="ECO:0000313" key="1">
    <source>
        <dbReference type="EMBL" id="KAK8497557.1"/>
    </source>
</evidence>
<comment type="caution">
    <text evidence="1">The sequence shown here is derived from an EMBL/GenBank/DDBJ whole genome shotgun (WGS) entry which is preliminary data.</text>
</comment>
<accession>A0ABR2ATX4</accession>
<proteinExistence type="predicted"/>
<dbReference type="Proteomes" id="UP001472677">
    <property type="component" value="Unassembled WGS sequence"/>
</dbReference>
<organism evidence="1 2">
    <name type="scientific">Hibiscus sabdariffa</name>
    <name type="common">roselle</name>
    <dbReference type="NCBI Taxonomy" id="183260"/>
    <lineage>
        <taxon>Eukaryota</taxon>
        <taxon>Viridiplantae</taxon>
        <taxon>Streptophyta</taxon>
        <taxon>Embryophyta</taxon>
        <taxon>Tracheophyta</taxon>
        <taxon>Spermatophyta</taxon>
        <taxon>Magnoliopsida</taxon>
        <taxon>eudicotyledons</taxon>
        <taxon>Gunneridae</taxon>
        <taxon>Pentapetalae</taxon>
        <taxon>rosids</taxon>
        <taxon>malvids</taxon>
        <taxon>Malvales</taxon>
        <taxon>Malvaceae</taxon>
        <taxon>Malvoideae</taxon>
        <taxon>Hibiscus</taxon>
    </lineage>
</organism>
<evidence type="ECO:0000313" key="2">
    <source>
        <dbReference type="Proteomes" id="UP001472677"/>
    </source>
</evidence>
<keyword evidence="2" id="KW-1185">Reference proteome</keyword>
<protein>
    <submittedName>
        <fullName evidence="1">Uncharacterized protein</fullName>
    </submittedName>
</protein>